<keyword evidence="1" id="KW-0472">Membrane</keyword>
<proteinExistence type="predicted"/>
<reference evidence="2 3" key="1">
    <citation type="journal article" date="2020" name="IScience">
        <title>Genome Sequencing of the Endangered Kingdonia uniflora (Circaeasteraceae, Ranunculales) Reveals Potential Mechanisms of Evolutionary Specialization.</title>
        <authorList>
            <person name="Sun Y."/>
            <person name="Deng T."/>
            <person name="Zhang A."/>
            <person name="Moore M.J."/>
            <person name="Landis J.B."/>
            <person name="Lin N."/>
            <person name="Zhang H."/>
            <person name="Zhang X."/>
            <person name="Huang J."/>
            <person name="Zhang X."/>
            <person name="Sun H."/>
            <person name="Wang H."/>
        </authorList>
    </citation>
    <scope>NUCLEOTIDE SEQUENCE [LARGE SCALE GENOMIC DNA]</scope>
    <source>
        <strain evidence="2">TB1705</strain>
        <tissue evidence="2">Leaf</tissue>
    </source>
</reference>
<keyword evidence="1" id="KW-1133">Transmembrane helix</keyword>
<gene>
    <name evidence="2" type="ORF">GIB67_002318</name>
</gene>
<name>A0A7J7KX47_9MAGN</name>
<evidence type="ECO:0000256" key="1">
    <source>
        <dbReference type="SAM" id="Phobius"/>
    </source>
</evidence>
<accession>A0A7J7KX47</accession>
<keyword evidence="3" id="KW-1185">Reference proteome</keyword>
<comment type="caution">
    <text evidence="2">The sequence shown here is derived from an EMBL/GenBank/DDBJ whole genome shotgun (WGS) entry which is preliminary data.</text>
</comment>
<dbReference type="Proteomes" id="UP000541444">
    <property type="component" value="Unassembled WGS sequence"/>
</dbReference>
<sequence length="91" mass="10831">MITTTYYKYLVFSWTSSNPISPFYSTGDSFHFLPILIFNVPVYISIYILHHYNQYETQFNFKPKITFLTKLTFILNIFLGKWISSNLTLIL</sequence>
<dbReference type="AlphaFoldDB" id="A0A7J7KX47"/>
<feature type="transmembrane region" description="Helical" evidence="1">
    <location>
        <begin position="32"/>
        <end position="53"/>
    </location>
</feature>
<evidence type="ECO:0000313" key="3">
    <source>
        <dbReference type="Proteomes" id="UP000541444"/>
    </source>
</evidence>
<keyword evidence="1" id="KW-0812">Transmembrane</keyword>
<protein>
    <submittedName>
        <fullName evidence="2">Uncharacterized protein</fullName>
    </submittedName>
</protein>
<dbReference type="EMBL" id="JACGCM010002827">
    <property type="protein sequence ID" value="KAF6134917.1"/>
    <property type="molecule type" value="Genomic_DNA"/>
</dbReference>
<evidence type="ECO:0000313" key="2">
    <source>
        <dbReference type="EMBL" id="KAF6134917.1"/>
    </source>
</evidence>
<organism evidence="2 3">
    <name type="scientific">Kingdonia uniflora</name>
    <dbReference type="NCBI Taxonomy" id="39325"/>
    <lineage>
        <taxon>Eukaryota</taxon>
        <taxon>Viridiplantae</taxon>
        <taxon>Streptophyta</taxon>
        <taxon>Embryophyta</taxon>
        <taxon>Tracheophyta</taxon>
        <taxon>Spermatophyta</taxon>
        <taxon>Magnoliopsida</taxon>
        <taxon>Ranunculales</taxon>
        <taxon>Circaeasteraceae</taxon>
        <taxon>Kingdonia</taxon>
    </lineage>
</organism>